<dbReference type="Proteomes" id="UP000029995">
    <property type="component" value="Unassembled WGS sequence"/>
</dbReference>
<dbReference type="AlphaFoldDB" id="A0A0A0DCZ4"/>
<dbReference type="PANTHER" id="PTHR19288:SF90">
    <property type="entry name" value="OS08G0542600 PROTEIN"/>
    <property type="match status" value="1"/>
</dbReference>
<dbReference type="CDD" id="cd07525">
    <property type="entry name" value="HAD_like"/>
    <property type="match status" value="1"/>
</dbReference>
<name>A0A0A0DCZ4_9PROT</name>
<evidence type="ECO:0000313" key="2">
    <source>
        <dbReference type="Proteomes" id="UP000029995"/>
    </source>
</evidence>
<dbReference type="GO" id="GO:0005737">
    <property type="term" value="C:cytoplasm"/>
    <property type="evidence" value="ECO:0007669"/>
    <property type="project" value="TreeGrafter"/>
</dbReference>
<dbReference type="Gene3D" id="3.40.50.1000">
    <property type="entry name" value="HAD superfamily/HAD-like"/>
    <property type="match status" value="2"/>
</dbReference>
<organism evidence="1 2">
    <name type="scientific">Inquilinus limosus MP06</name>
    <dbReference type="NCBI Taxonomy" id="1398085"/>
    <lineage>
        <taxon>Bacteria</taxon>
        <taxon>Pseudomonadati</taxon>
        <taxon>Pseudomonadota</taxon>
        <taxon>Alphaproteobacteria</taxon>
        <taxon>Rhodospirillales</taxon>
        <taxon>Rhodospirillaceae</taxon>
        <taxon>Inquilinus</taxon>
    </lineage>
</organism>
<evidence type="ECO:0000313" key="1">
    <source>
        <dbReference type="EMBL" id="KGM34837.1"/>
    </source>
</evidence>
<dbReference type="InterPro" id="IPR036412">
    <property type="entry name" value="HAD-like_sf"/>
</dbReference>
<dbReference type="SUPFAM" id="SSF56784">
    <property type="entry name" value="HAD-like"/>
    <property type="match status" value="1"/>
</dbReference>
<dbReference type="NCBIfam" id="TIGR01460">
    <property type="entry name" value="HAD-SF-IIA"/>
    <property type="match status" value="1"/>
</dbReference>
<gene>
    <name evidence="1" type="ORF">P409_08015</name>
</gene>
<dbReference type="InterPro" id="IPR023214">
    <property type="entry name" value="HAD_sf"/>
</dbReference>
<protein>
    <submittedName>
        <fullName evidence="1">HAD family hydrolase</fullName>
    </submittedName>
</protein>
<comment type="caution">
    <text evidence="1">The sequence shown here is derived from an EMBL/GenBank/DDBJ whole genome shotgun (WGS) entry which is preliminary data.</text>
</comment>
<dbReference type="Pfam" id="PF13344">
    <property type="entry name" value="Hydrolase_6"/>
    <property type="match status" value="1"/>
</dbReference>
<accession>A0A0A0DCZ4</accession>
<sequence>MTETIPILDGIAAIRDRYDAFIVDLWGVVHDGVTPYPGVVDCLQRLRGEGKQVCLLSNAPRRVGSVTQRLAQIGVPEDCWDAILSSGEAAHLALAARDDDFHQALGERFLHLGPERDADVYEAVDDVVRVDGLDDAEFVLNTGIDDPDERVEDHAPLLEAAAARKLPMICANPDIVVIVGGKMQICAGALAQHYETLGGEVFYHGKPHPPVYRRCFDLLGRPDPARVLAVGDSFHTDMAGATAAGIDGLFVIGGIHGAELRDAATGRPDAHKLAAAAERHGLRPVAAVERLNWGELV</sequence>
<keyword evidence="1" id="KW-0378">Hydrolase</keyword>
<dbReference type="EMBL" id="JANX01000065">
    <property type="protein sequence ID" value="KGM34837.1"/>
    <property type="molecule type" value="Genomic_DNA"/>
</dbReference>
<proteinExistence type="predicted"/>
<dbReference type="InterPro" id="IPR006356">
    <property type="entry name" value="HAD-SF_hydro_IIA_hyp3"/>
</dbReference>
<dbReference type="NCBIfam" id="TIGR01459">
    <property type="entry name" value="HAD-SF-IIA-hyp4"/>
    <property type="match status" value="1"/>
</dbReference>
<dbReference type="RefSeq" id="WP_034834021.1">
    <property type="nucleotide sequence ID" value="NZ_JANX01000065.1"/>
</dbReference>
<dbReference type="GO" id="GO:0016791">
    <property type="term" value="F:phosphatase activity"/>
    <property type="evidence" value="ECO:0007669"/>
    <property type="project" value="TreeGrafter"/>
</dbReference>
<dbReference type="OrthoDB" id="9791073at2"/>
<dbReference type="Pfam" id="PF13242">
    <property type="entry name" value="Hydrolase_like"/>
    <property type="match status" value="1"/>
</dbReference>
<dbReference type="PANTHER" id="PTHR19288">
    <property type="entry name" value="4-NITROPHENYLPHOSPHATASE-RELATED"/>
    <property type="match status" value="1"/>
</dbReference>
<dbReference type="InterPro" id="IPR006357">
    <property type="entry name" value="HAD-SF_hydro_IIA"/>
</dbReference>
<reference evidence="1 2" key="1">
    <citation type="submission" date="2014-01" db="EMBL/GenBank/DDBJ databases">
        <title>Genome sequence determination for a cystic fibrosis isolate, Inquilinus limosus.</title>
        <authorList>
            <person name="Pino M."/>
            <person name="Di Conza J."/>
            <person name="Gutkind G."/>
        </authorList>
    </citation>
    <scope>NUCLEOTIDE SEQUENCE [LARGE SCALE GENOMIC DNA]</scope>
    <source>
        <strain evidence="1 2">MP06</strain>
    </source>
</reference>